<keyword evidence="14" id="KW-1185">Reference proteome</keyword>
<evidence type="ECO:0000313" key="13">
    <source>
        <dbReference type="EMBL" id="TWT91546.1"/>
    </source>
</evidence>
<comment type="similarity">
    <text evidence="3">Belongs to the FliM family.</text>
</comment>
<feature type="region of interest" description="Disordered" evidence="11">
    <location>
        <begin position="269"/>
        <end position="288"/>
    </location>
</feature>
<dbReference type="GO" id="GO:0005886">
    <property type="term" value="C:plasma membrane"/>
    <property type="evidence" value="ECO:0007669"/>
    <property type="project" value="UniProtKB-SubCell"/>
</dbReference>
<gene>
    <name evidence="13" type="ORF">Pla52n_65370</name>
</gene>
<evidence type="ECO:0000256" key="10">
    <source>
        <dbReference type="ARBA" id="ARBA00025044"/>
    </source>
</evidence>
<dbReference type="OrthoDB" id="9806941at2"/>
<dbReference type="GO" id="GO:0071978">
    <property type="term" value="P:bacterial-type flagellum-dependent swarming motility"/>
    <property type="evidence" value="ECO:0007669"/>
    <property type="project" value="TreeGrafter"/>
</dbReference>
<organism evidence="13 14">
    <name type="scientific">Stieleria varia</name>
    <dbReference type="NCBI Taxonomy" id="2528005"/>
    <lineage>
        <taxon>Bacteria</taxon>
        <taxon>Pseudomonadati</taxon>
        <taxon>Planctomycetota</taxon>
        <taxon>Planctomycetia</taxon>
        <taxon>Pirellulales</taxon>
        <taxon>Pirellulaceae</taxon>
        <taxon>Stieleria</taxon>
    </lineage>
</organism>
<sequence>MISAFAIRLHQMACGRLLRFFPTIKDDRVSTTNQFNDNQVRRLVQAMEVQPSDRRDRPVGYRVDTAGRETATANVDYAEKDLLCKTHQQHDRVAKGFAESLSQIWQGPVQVSVHHVRRFLPGQPNVDPLNRLYNVPLPNAGIQIQSSLAFALIDRMLGGQPDLTDFAGRSMTVLEQRLLHRIIDDFVMHWQIAWRDGAVFSRSTIADAGFGRDLLTSMDSQHEMICVELNIQMTGSRGAWICVMPVSELACLSDRIIAEDCETAVTDESDSHSLSDHSLSDHSLSDHSLSDPEVEVTVTLEVASCDGASSPSLQVGECLTLDGSAPIVADIRVAGVVVRRGMLGQCDGRKVVRVDRDKG</sequence>
<comment type="subcellular location">
    <subcellularLocation>
        <location evidence="1">Bacterial flagellum basal body</location>
    </subcellularLocation>
    <subcellularLocation>
        <location evidence="2">Cell membrane</location>
        <topology evidence="2">Peripheral membrane protein</topology>
    </subcellularLocation>
</comment>
<dbReference type="InterPro" id="IPR001543">
    <property type="entry name" value="FliN-like_C"/>
</dbReference>
<dbReference type="Pfam" id="PF01052">
    <property type="entry name" value="FliMN_C"/>
    <property type="match status" value="1"/>
</dbReference>
<dbReference type="PANTHER" id="PTHR30034:SF6">
    <property type="entry name" value="YOP PROTEINS TRANSLOCATION PROTEIN Q"/>
    <property type="match status" value="1"/>
</dbReference>
<feature type="domain" description="Flagellar motor switch protein FliN-like C-terminal" evidence="12">
    <location>
        <begin position="289"/>
        <end position="356"/>
    </location>
</feature>
<dbReference type="GO" id="GO:0009425">
    <property type="term" value="C:bacterial-type flagellum basal body"/>
    <property type="evidence" value="ECO:0007669"/>
    <property type="project" value="UniProtKB-SubCell"/>
</dbReference>
<evidence type="ECO:0000256" key="1">
    <source>
        <dbReference type="ARBA" id="ARBA00004117"/>
    </source>
</evidence>
<dbReference type="Gene3D" id="3.40.1550.10">
    <property type="entry name" value="CheC-like"/>
    <property type="match status" value="1"/>
</dbReference>
<keyword evidence="13" id="KW-0969">Cilium</keyword>
<proteinExistence type="inferred from homology"/>
<dbReference type="AlphaFoldDB" id="A0A5C5ZWN2"/>
<keyword evidence="6" id="KW-0145">Chemotaxis</keyword>
<evidence type="ECO:0000256" key="5">
    <source>
        <dbReference type="ARBA" id="ARBA00022475"/>
    </source>
</evidence>
<dbReference type="Pfam" id="PF02154">
    <property type="entry name" value="FliM"/>
    <property type="match status" value="1"/>
</dbReference>
<evidence type="ECO:0000256" key="2">
    <source>
        <dbReference type="ARBA" id="ARBA00004202"/>
    </source>
</evidence>
<keyword evidence="13" id="KW-0282">Flagellum</keyword>
<keyword evidence="8" id="KW-0472">Membrane</keyword>
<keyword evidence="9" id="KW-0975">Bacterial flagellum</keyword>
<dbReference type="InterPro" id="IPR028976">
    <property type="entry name" value="CheC-like_sf"/>
</dbReference>
<comment type="function">
    <text evidence="10">FliM is one of three proteins (FliG, FliN, FliM) that forms the rotor-mounted switch complex (C ring), located at the base of the basal body. This complex interacts with the CheY and CheZ chemotaxis proteins, in addition to contacting components of the motor that determine the direction of flagellar rotation.</text>
</comment>
<keyword evidence="7" id="KW-0283">Flagellar rotation</keyword>
<evidence type="ECO:0000256" key="7">
    <source>
        <dbReference type="ARBA" id="ARBA00022779"/>
    </source>
</evidence>
<dbReference type="EMBL" id="SJPN01000015">
    <property type="protein sequence ID" value="TWT91546.1"/>
    <property type="molecule type" value="Genomic_DNA"/>
</dbReference>
<evidence type="ECO:0000256" key="11">
    <source>
        <dbReference type="SAM" id="MobiDB-lite"/>
    </source>
</evidence>
<dbReference type="GO" id="GO:0050918">
    <property type="term" value="P:positive chemotaxis"/>
    <property type="evidence" value="ECO:0007669"/>
    <property type="project" value="TreeGrafter"/>
</dbReference>
<evidence type="ECO:0000313" key="14">
    <source>
        <dbReference type="Proteomes" id="UP000320176"/>
    </source>
</evidence>
<accession>A0A5C5ZWN2</accession>
<evidence type="ECO:0000256" key="3">
    <source>
        <dbReference type="ARBA" id="ARBA00011049"/>
    </source>
</evidence>
<evidence type="ECO:0000256" key="4">
    <source>
        <dbReference type="ARBA" id="ARBA00021898"/>
    </source>
</evidence>
<dbReference type="GO" id="GO:0003774">
    <property type="term" value="F:cytoskeletal motor activity"/>
    <property type="evidence" value="ECO:0007669"/>
    <property type="project" value="InterPro"/>
</dbReference>
<comment type="caution">
    <text evidence="13">The sequence shown here is derived from an EMBL/GenBank/DDBJ whole genome shotgun (WGS) entry which is preliminary data.</text>
</comment>
<dbReference type="Gene3D" id="2.30.330.10">
    <property type="entry name" value="SpoA-like"/>
    <property type="match status" value="1"/>
</dbReference>
<evidence type="ECO:0000256" key="8">
    <source>
        <dbReference type="ARBA" id="ARBA00023136"/>
    </source>
</evidence>
<dbReference type="PANTHER" id="PTHR30034">
    <property type="entry name" value="FLAGELLAR MOTOR SWITCH PROTEIN FLIM"/>
    <property type="match status" value="1"/>
</dbReference>
<dbReference type="Proteomes" id="UP000320176">
    <property type="component" value="Unassembled WGS sequence"/>
</dbReference>
<keyword evidence="5" id="KW-1003">Cell membrane</keyword>
<dbReference type="InterPro" id="IPR001689">
    <property type="entry name" value="Flag_FliM"/>
</dbReference>
<dbReference type="InterPro" id="IPR036429">
    <property type="entry name" value="SpoA-like_sf"/>
</dbReference>
<name>A0A5C5ZWN2_9BACT</name>
<evidence type="ECO:0000256" key="6">
    <source>
        <dbReference type="ARBA" id="ARBA00022500"/>
    </source>
</evidence>
<reference evidence="13 14" key="1">
    <citation type="submission" date="2019-02" db="EMBL/GenBank/DDBJ databases">
        <title>Deep-cultivation of Planctomycetes and their phenomic and genomic characterization uncovers novel biology.</title>
        <authorList>
            <person name="Wiegand S."/>
            <person name="Jogler M."/>
            <person name="Boedeker C."/>
            <person name="Pinto D."/>
            <person name="Vollmers J."/>
            <person name="Rivas-Marin E."/>
            <person name="Kohn T."/>
            <person name="Peeters S.H."/>
            <person name="Heuer A."/>
            <person name="Rast P."/>
            <person name="Oberbeckmann S."/>
            <person name="Bunk B."/>
            <person name="Jeske O."/>
            <person name="Meyerdierks A."/>
            <person name="Storesund J.E."/>
            <person name="Kallscheuer N."/>
            <person name="Luecker S."/>
            <person name="Lage O.M."/>
            <person name="Pohl T."/>
            <person name="Merkel B.J."/>
            <person name="Hornburger P."/>
            <person name="Mueller R.-W."/>
            <person name="Bruemmer F."/>
            <person name="Labrenz M."/>
            <person name="Spormann A.M."/>
            <person name="Op Den Camp H."/>
            <person name="Overmann J."/>
            <person name="Amann R."/>
            <person name="Jetten M.S.M."/>
            <person name="Mascher T."/>
            <person name="Medema M.H."/>
            <person name="Devos D.P."/>
            <person name="Kaster A.-K."/>
            <person name="Ovreas L."/>
            <person name="Rohde M."/>
            <person name="Galperin M.Y."/>
            <person name="Jogler C."/>
        </authorList>
    </citation>
    <scope>NUCLEOTIDE SEQUENCE [LARGE SCALE GENOMIC DNA]</scope>
    <source>
        <strain evidence="13 14">Pla52n</strain>
    </source>
</reference>
<evidence type="ECO:0000259" key="12">
    <source>
        <dbReference type="Pfam" id="PF01052"/>
    </source>
</evidence>
<keyword evidence="13" id="KW-0966">Cell projection</keyword>
<protein>
    <recommendedName>
        <fullName evidence="4">Flagellar motor switch protein FliM</fullName>
    </recommendedName>
</protein>
<evidence type="ECO:0000256" key="9">
    <source>
        <dbReference type="ARBA" id="ARBA00023143"/>
    </source>
</evidence>